<feature type="transmembrane region" description="Helical" evidence="4">
    <location>
        <begin position="541"/>
        <end position="558"/>
    </location>
</feature>
<keyword evidence="4" id="KW-1133">Transmembrane helix</keyword>
<feature type="transmembrane region" description="Helical" evidence="4">
    <location>
        <begin position="221"/>
        <end position="242"/>
    </location>
</feature>
<dbReference type="Pfam" id="PF07690">
    <property type="entry name" value="MFS_1"/>
    <property type="match status" value="1"/>
</dbReference>
<feature type="compositionally biased region" description="Basic and acidic residues" evidence="3">
    <location>
        <begin position="44"/>
        <end position="54"/>
    </location>
</feature>
<comment type="subcellular location">
    <subcellularLocation>
        <location evidence="1">Membrane</location>
        <topology evidence="1">Multi-pass membrane protein</topology>
    </subcellularLocation>
</comment>
<feature type="transmembrane region" description="Helical" evidence="4">
    <location>
        <begin position="432"/>
        <end position="453"/>
    </location>
</feature>
<dbReference type="EMBL" id="WWBZ02000062">
    <property type="protein sequence ID" value="KAF4303178.1"/>
    <property type="molecule type" value="Genomic_DNA"/>
</dbReference>
<evidence type="ECO:0000256" key="2">
    <source>
        <dbReference type="ARBA" id="ARBA00006727"/>
    </source>
</evidence>
<dbReference type="InterPro" id="IPR011701">
    <property type="entry name" value="MFS"/>
</dbReference>
<dbReference type="OrthoDB" id="6499973at2759"/>
<sequence>MLSTKFEGLNIEIPRSHDLATLYGEFERPWPPQRRATLPAYERLSGEAQEKQELSSDPSSNNAKGGEGHKKRPQSASSALSFCHSSKDYHRALREIRKNEARDRSMNQRSMAEATHIGNRSSPAQGQVPFSVQLQGEKIETIPLGEEAPRTEGLWDSTTTILSRSGPALPPQPAPNGGLFAWLQVIAAFFVAFNCWGLPLAFGVLEPYYRSSLAPRTIPQIAWIGSTQLALPFFSAPFFNIVCDNQPRFFRVFFHGGTAFLIVSILGTSWFETFTAIYGAQGIVAGTALGMLCCVYVKALRSWFDKKLELVMAISVVGATAGDICYSLAIAHLLYRIGYAWTFRALTLIIVTTMIFPTIIMRPRRSEQKKEVTTIISKRDILDISYLLMLVGMFLSFLVLYFPYFYASSPSLTITSYAATALSLSPDPTKTVNFLLTMLAASLPGRILPAFLAERIAGPLTLLIPSALLSAIFAYLFIGAEATSTIYLLAGVYGFASAALLALYTSTSLAFAHKQPTEDFVLVSHRGDEGRRVEATSPMRTTVVLLTIGAAVIGGGPIGGRLLEMGAERRGGGPEMFVWAFVWVGSCLAGAAACFAGSRVAKVGWRGGKI</sequence>
<feature type="transmembrane region" description="Helical" evidence="4">
    <location>
        <begin position="578"/>
        <end position="601"/>
    </location>
</feature>
<feature type="compositionally biased region" description="Basic and acidic residues" evidence="3">
    <location>
        <begin position="97"/>
        <end position="106"/>
    </location>
</feature>
<dbReference type="InterPro" id="IPR036259">
    <property type="entry name" value="MFS_trans_sf"/>
</dbReference>
<dbReference type="InterPro" id="IPR050327">
    <property type="entry name" value="Proton-linked_MCT"/>
</dbReference>
<organism evidence="5 6">
    <name type="scientific">Botryosphaeria dothidea</name>
    <dbReference type="NCBI Taxonomy" id="55169"/>
    <lineage>
        <taxon>Eukaryota</taxon>
        <taxon>Fungi</taxon>
        <taxon>Dikarya</taxon>
        <taxon>Ascomycota</taxon>
        <taxon>Pezizomycotina</taxon>
        <taxon>Dothideomycetes</taxon>
        <taxon>Dothideomycetes incertae sedis</taxon>
        <taxon>Botryosphaeriales</taxon>
        <taxon>Botryosphaeriaceae</taxon>
        <taxon>Botryosphaeria</taxon>
    </lineage>
</organism>
<keyword evidence="6" id="KW-1185">Reference proteome</keyword>
<evidence type="ECO:0000256" key="3">
    <source>
        <dbReference type="SAM" id="MobiDB-lite"/>
    </source>
</evidence>
<protein>
    <submittedName>
        <fullName evidence="5">Mfs monocarboxylate transporter protein</fullName>
    </submittedName>
</protein>
<dbReference type="PANTHER" id="PTHR11360">
    <property type="entry name" value="MONOCARBOXYLATE TRANSPORTER"/>
    <property type="match status" value="1"/>
</dbReference>
<dbReference type="PANTHER" id="PTHR11360:SF130">
    <property type="entry name" value="MAJOR FACILITATOR SUPERFAMILY (MFS) PROFILE DOMAIN-CONTAINING PROTEIN-RELATED"/>
    <property type="match status" value="1"/>
</dbReference>
<accession>A0A8H4N119</accession>
<feature type="transmembrane region" description="Helical" evidence="4">
    <location>
        <begin position="277"/>
        <end position="298"/>
    </location>
</feature>
<dbReference type="GO" id="GO:0016020">
    <property type="term" value="C:membrane"/>
    <property type="evidence" value="ECO:0007669"/>
    <property type="project" value="UniProtKB-SubCell"/>
</dbReference>
<keyword evidence="4" id="KW-0472">Membrane</keyword>
<feature type="transmembrane region" description="Helical" evidence="4">
    <location>
        <begin position="484"/>
        <end position="504"/>
    </location>
</feature>
<feature type="region of interest" description="Disordered" evidence="3">
    <location>
        <begin position="26"/>
        <end position="83"/>
    </location>
</feature>
<evidence type="ECO:0000256" key="4">
    <source>
        <dbReference type="SAM" id="Phobius"/>
    </source>
</evidence>
<dbReference type="GO" id="GO:0022857">
    <property type="term" value="F:transmembrane transporter activity"/>
    <property type="evidence" value="ECO:0007669"/>
    <property type="project" value="InterPro"/>
</dbReference>
<dbReference type="AlphaFoldDB" id="A0A8H4N119"/>
<feature type="transmembrane region" description="Helical" evidence="4">
    <location>
        <begin position="249"/>
        <end position="271"/>
    </location>
</feature>
<comment type="similarity">
    <text evidence="2">Belongs to the major facilitator superfamily. Monocarboxylate porter (TC 2.A.1.13) family.</text>
</comment>
<dbReference type="Proteomes" id="UP000572817">
    <property type="component" value="Unassembled WGS sequence"/>
</dbReference>
<feature type="transmembrane region" description="Helical" evidence="4">
    <location>
        <begin position="310"/>
        <end position="335"/>
    </location>
</feature>
<gene>
    <name evidence="5" type="ORF">GTA08_BOTSDO08712</name>
</gene>
<evidence type="ECO:0000313" key="5">
    <source>
        <dbReference type="EMBL" id="KAF4303178.1"/>
    </source>
</evidence>
<name>A0A8H4N119_9PEZI</name>
<feature type="transmembrane region" description="Helical" evidence="4">
    <location>
        <begin position="460"/>
        <end position="478"/>
    </location>
</feature>
<dbReference type="Gene3D" id="1.20.1250.20">
    <property type="entry name" value="MFS general substrate transporter like domains"/>
    <property type="match status" value="1"/>
</dbReference>
<feature type="transmembrane region" description="Helical" evidence="4">
    <location>
        <begin position="179"/>
        <end position="201"/>
    </location>
</feature>
<keyword evidence="4" id="KW-0812">Transmembrane</keyword>
<evidence type="ECO:0000313" key="6">
    <source>
        <dbReference type="Proteomes" id="UP000572817"/>
    </source>
</evidence>
<comment type="caution">
    <text evidence="5">The sequence shown here is derived from an EMBL/GenBank/DDBJ whole genome shotgun (WGS) entry which is preliminary data.</text>
</comment>
<dbReference type="SUPFAM" id="SSF103473">
    <property type="entry name" value="MFS general substrate transporter"/>
    <property type="match status" value="1"/>
</dbReference>
<reference evidence="5" key="1">
    <citation type="submission" date="2020-04" db="EMBL/GenBank/DDBJ databases">
        <title>Genome Assembly and Annotation of Botryosphaeria dothidea sdau 11-99, a Latent Pathogen of Apple Fruit Ring Rot in China.</title>
        <authorList>
            <person name="Yu C."/>
            <person name="Diao Y."/>
            <person name="Lu Q."/>
            <person name="Zhao J."/>
            <person name="Cui S."/>
            <person name="Peng C."/>
            <person name="He B."/>
            <person name="Liu H."/>
        </authorList>
    </citation>
    <scope>NUCLEOTIDE SEQUENCE [LARGE SCALE GENOMIC DNA]</scope>
    <source>
        <strain evidence="5">Sdau11-99</strain>
    </source>
</reference>
<feature type="transmembrane region" description="Helical" evidence="4">
    <location>
        <begin position="341"/>
        <end position="360"/>
    </location>
</feature>
<evidence type="ECO:0000256" key="1">
    <source>
        <dbReference type="ARBA" id="ARBA00004141"/>
    </source>
</evidence>
<proteinExistence type="inferred from homology"/>
<feature type="transmembrane region" description="Helical" evidence="4">
    <location>
        <begin position="381"/>
        <end position="402"/>
    </location>
</feature>
<feature type="region of interest" description="Disordered" evidence="3">
    <location>
        <begin position="97"/>
        <end position="126"/>
    </location>
</feature>